<organism evidence="2 3">
    <name type="scientific">Candidatus Gemmiger excrementipullorum</name>
    <dbReference type="NCBI Taxonomy" id="2838610"/>
    <lineage>
        <taxon>Bacteria</taxon>
        <taxon>Bacillati</taxon>
        <taxon>Bacillota</taxon>
        <taxon>Clostridia</taxon>
        <taxon>Eubacteriales</taxon>
        <taxon>Gemmiger</taxon>
    </lineage>
</organism>
<keyword evidence="1" id="KW-0812">Transmembrane</keyword>
<evidence type="ECO:0000313" key="3">
    <source>
        <dbReference type="Proteomes" id="UP000886751"/>
    </source>
</evidence>
<feature type="transmembrane region" description="Helical" evidence="1">
    <location>
        <begin position="99"/>
        <end position="123"/>
    </location>
</feature>
<feature type="transmembrane region" description="Helical" evidence="1">
    <location>
        <begin position="67"/>
        <end position="93"/>
    </location>
</feature>
<dbReference type="Proteomes" id="UP000886751">
    <property type="component" value="Unassembled WGS sequence"/>
</dbReference>
<name>A0A9D1XZ12_9FIRM</name>
<accession>A0A9D1XZ12</accession>
<comment type="caution">
    <text evidence="2">The sequence shown here is derived from an EMBL/GenBank/DDBJ whole genome shotgun (WGS) entry which is preliminary data.</text>
</comment>
<reference evidence="2" key="2">
    <citation type="submission" date="2021-04" db="EMBL/GenBank/DDBJ databases">
        <authorList>
            <person name="Gilroy R."/>
        </authorList>
    </citation>
    <scope>NUCLEOTIDE SEQUENCE</scope>
    <source>
        <strain evidence="2">ChiHecec2B26-7398</strain>
    </source>
</reference>
<feature type="transmembrane region" description="Helical" evidence="1">
    <location>
        <begin position="135"/>
        <end position="156"/>
    </location>
</feature>
<keyword evidence="1" id="KW-0472">Membrane</keyword>
<sequence>MGDWRITNQHGYLHDIDLVWDAFPRPERESMHMFKKGKQKRFSPGEHSRLLGKSADKKESCLSPITMHFLSILILVVSIAIGLTIFFTLTAVFSIDGALAVNVVFGFTSLGFLADAIFFIVFHRKVDQSNKQGKAYVTIMLLVGVPAEIIMAIWGFHLTIR</sequence>
<protein>
    <submittedName>
        <fullName evidence="2">Uncharacterized protein</fullName>
    </submittedName>
</protein>
<evidence type="ECO:0000313" key="2">
    <source>
        <dbReference type="EMBL" id="HIX93859.1"/>
    </source>
</evidence>
<gene>
    <name evidence="2" type="ORF">H9846_00140</name>
</gene>
<evidence type="ECO:0000256" key="1">
    <source>
        <dbReference type="SAM" id="Phobius"/>
    </source>
</evidence>
<keyword evidence="1" id="KW-1133">Transmembrane helix</keyword>
<dbReference type="EMBL" id="DXEI01000005">
    <property type="protein sequence ID" value="HIX93859.1"/>
    <property type="molecule type" value="Genomic_DNA"/>
</dbReference>
<reference evidence="2" key="1">
    <citation type="journal article" date="2021" name="PeerJ">
        <title>Extensive microbial diversity within the chicken gut microbiome revealed by metagenomics and culture.</title>
        <authorList>
            <person name="Gilroy R."/>
            <person name="Ravi A."/>
            <person name="Getino M."/>
            <person name="Pursley I."/>
            <person name="Horton D.L."/>
            <person name="Alikhan N.F."/>
            <person name="Baker D."/>
            <person name="Gharbi K."/>
            <person name="Hall N."/>
            <person name="Watson M."/>
            <person name="Adriaenssens E.M."/>
            <person name="Foster-Nyarko E."/>
            <person name="Jarju S."/>
            <person name="Secka A."/>
            <person name="Antonio M."/>
            <person name="Oren A."/>
            <person name="Chaudhuri R.R."/>
            <person name="La Ragione R."/>
            <person name="Hildebrand F."/>
            <person name="Pallen M.J."/>
        </authorList>
    </citation>
    <scope>NUCLEOTIDE SEQUENCE</scope>
    <source>
        <strain evidence="2">ChiHecec2B26-7398</strain>
    </source>
</reference>
<proteinExistence type="predicted"/>
<dbReference type="AlphaFoldDB" id="A0A9D1XZ12"/>